<evidence type="ECO:0000313" key="10">
    <source>
        <dbReference type="WBParaSite" id="PgR069_g046_t03"/>
    </source>
</evidence>
<evidence type="ECO:0000256" key="4">
    <source>
        <dbReference type="ARBA" id="ARBA00023187"/>
    </source>
</evidence>
<accession>A0A915BZ90</accession>
<name>A0A915BZ90_PARUN</name>
<proteinExistence type="inferred from homology"/>
<dbReference type="PANTHER" id="PTHR12794:SF0">
    <property type="entry name" value="GEM-ASSOCIATED PROTEIN 2"/>
    <property type="match status" value="1"/>
</dbReference>
<dbReference type="Gene3D" id="1.20.58.1070">
    <property type="match status" value="1"/>
</dbReference>
<comment type="subunit">
    <text evidence="7">Part of the core SMN complex.</text>
</comment>
<keyword evidence="4 7" id="KW-0508">mRNA splicing</keyword>
<comment type="subcellular location">
    <subcellularLocation>
        <location evidence="1">Cytoplasm</location>
    </subcellularLocation>
</comment>
<evidence type="ECO:0000256" key="1">
    <source>
        <dbReference type="ARBA" id="ARBA00004496"/>
    </source>
</evidence>
<dbReference type="PIRSF" id="PIRSF038038">
    <property type="entry name" value="SMN_Gemin2"/>
    <property type="match status" value="1"/>
</dbReference>
<sequence length="261" mass="29656">MEQEAFLDLDEFNESEINLDEPPRSAIHYLQQVAVSRKRCPQVVKASLDPSLLSNKPSSSEFNKQELSTVNAPTREWAYAKCDEFSWNRTLLQARRAKYEKPAGVVFPGWADYGRWRLFCLGEKEDESVRMNKESGEGTNEQCNVKPSKYGHMPTPAIVMNLSENEVNSLIQHLVQVFLEEGYSKQLFLWLYSVLLVVQKPLLHDVCASLRSFAKQCRLIRATLTDDGSAAGRGAPTTNEFSLFVALVSIYFEQKDLADHQ</sequence>
<dbReference type="InterPro" id="IPR035426">
    <property type="entry name" value="Gemin2/Brr1"/>
</dbReference>
<comment type="similarity">
    <text evidence="5 7">Belongs to the gemin-2 family.</text>
</comment>
<dbReference type="GO" id="GO:0000245">
    <property type="term" value="P:spliceosomal complex assembly"/>
    <property type="evidence" value="ECO:0007669"/>
    <property type="project" value="UniProtKB-UniRule"/>
</dbReference>
<dbReference type="AlphaFoldDB" id="A0A915BZ90"/>
<evidence type="ECO:0000256" key="7">
    <source>
        <dbReference type="PIRNR" id="PIRNR038038"/>
    </source>
</evidence>
<reference evidence="9 10" key="1">
    <citation type="submission" date="2022-11" db="UniProtKB">
        <authorList>
            <consortium name="WormBaseParasite"/>
        </authorList>
    </citation>
    <scope>IDENTIFICATION</scope>
</reference>
<evidence type="ECO:0000256" key="6">
    <source>
        <dbReference type="ARBA" id="ARBA00047179"/>
    </source>
</evidence>
<evidence type="ECO:0000256" key="5">
    <source>
        <dbReference type="ARBA" id="ARBA00025758"/>
    </source>
</evidence>
<keyword evidence="3 7" id="KW-0507">mRNA processing</keyword>
<keyword evidence="8" id="KW-1185">Reference proteome</keyword>
<protein>
    <recommendedName>
        <fullName evidence="6 7">Gem-associated protein 2</fullName>
    </recommendedName>
</protein>
<evidence type="ECO:0000256" key="3">
    <source>
        <dbReference type="ARBA" id="ARBA00022664"/>
    </source>
</evidence>
<dbReference type="WBParaSite" id="PgR069_g046_t02">
    <property type="protein sequence ID" value="PgR069_g046_t02"/>
    <property type="gene ID" value="PgR069_g046"/>
</dbReference>
<dbReference type="WBParaSite" id="PgR069_g046_t03">
    <property type="protein sequence ID" value="PgR069_g046_t03"/>
    <property type="gene ID" value="PgR069_g046"/>
</dbReference>
<dbReference type="Proteomes" id="UP000887569">
    <property type="component" value="Unplaced"/>
</dbReference>
<dbReference type="Pfam" id="PF04938">
    <property type="entry name" value="SIP1"/>
    <property type="match status" value="1"/>
</dbReference>
<organism evidence="8 10">
    <name type="scientific">Parascaris univalens</name>
    <name type="common">Nematode worm</name>
    <dbReference type="NCBI Taxonomy" id="6257"/>
    <lineage>
        <taxon>Eukaryota</taxon>
        <taxon>Metazoa</taxon>
        <taxon>Ecdysozoa</taxon>
        <taxon>Nematoda</taxon>
        <taxon>Chromadorea</taxon>
        <taxon>Rhabditida</taxon>
        <taxon>Spirurina</taxon>
        <taxon>Ascaridomorpha</taxon>
        <taxon>Ascaridoidea</taxon>
        <taxon>Ascarididae</taxon>
        <taxon>Parascaris</taxon>
    </lineage>
</organism>
<evidence type="ECO:0000313" key="8">
    <source>
        <dbReference type="Proteomes" id="UP000887569"/>
    </source>
</evidence>
<comment type="function">
    <text evidence="7">The SMN complex catalyzes the assembly of small nuclear ribonucleoproteins (snRNPs), the building blocks of the spliceosome, and thereby plays an important role in the splicing of cellular pre-mRNAs.</text>
</comment>
<dbReference type="GO" id="GO:0000387">
    <property type="term" value="P:spliceosomal snRNP assembly"/>
    <property type="evidence" value="ECO:0007669"/>
    <property type="project" value="UniProtKB-UniRule"/>
</dbReference>
<evidence type="ECO:0000313" key="9">
    <source>
        <dbReference type="WBParaSite" id="PgR069_g046_t02"/>
    </source>
</evidence>
<dbReference type="GO" id="GO:0005681">
    <property type="term" value="C:spliceosomal complex"/>
    <property type="evidence" value="ECO:0007669"/>
    <property type="project" value="UniProtKB-UniRule"/>
</dbReference>
<dbReference type="InterPro" id="IPR017364">
    <property type="entry name" value="GEMIN2"/>
</dbReference>
<evidence type="ECO:0000256" key="2">
    <source>
        <dbReference type="ARBA" id="ARBA00022490"/>
    </source>
</evidence>
<dbReference type="GO" id="GO:0032797">
    <property type="term" value="C:SMN complex"/>
    <property type="evidence" value="ECO:0007669"/>
    <property type="project" value="UniProtKB-UniRule"/>
</dbReference>
<dbReference type="PANTHER" id="PTHR12794">
    <property type="entry name" value="GEMIN2"/>
    <property type="match status" value="1"/>
</dbReference>
<keyword evidence="2 7" id="KW-0963">Cytoplasm</keyword>